<dbReference type="Gene3D" id="3.40.50.300">
    <property type="entry name" value="P-loop containing nucleotide triphosphate hydrolases"/>
    <property type="match status" value="1"/>
</dbReference>
<dbReference type="SUPFAM" id="SSF52540">
    <property type="entry name" value="P-loop containing nucleoside triphosphate hydrolases"/>
    <property type="match status" value="1"/>
</dbReference>
<evidence type="ECO:0000256" key="3">
    <source>
        <dbReference type="ARBA" id="ARBA00022475"/>
    </source>
</evidence>
<dbReference type="AlphaFoldDB" id="A0A3A9K882"/>
<accession>A0A3A9K882</accession>
<dbReference type="GO" id="GO:0005524">
    <property type="term" value="F:ATP binding"/>
    <property type="evidence" value="ECO:0007669"/>
    <property type="project" value="UniProtKB-KW"/>
</dbReference>
<comment type="similarity">
    <text evidence="8">Belongs to the ABC transporter superfamily. Drug exporter-1 (DrugE1) (TC 3.A.1.105) family.</text>
</comment>
<dbReference type="PROSITE" id="PS00211">
    <property type="entry name" value="ABC_TRANSPORTER_1"/>
    <property type="match status" value="1"/>
</dbReference>
<dbReference type="Proteomes" id="UP000281498">
    <property type="component" value="Unassembled WGS sequence"/>
</dbReference>
<dbReference type="PANTHER" id="PTHR42711:SF19">
    <property type="entry name" value="DOXORUBICIN RESISTANCE ATP-BINDING PROTEIN DRRA"/>
    <property type="match status" value="1"/>
</dbReference>
<evidence type="ECO:0000313" key="10">
    <source>
        <dbReference type="EMBL" id="RKL66571.1"/>
    </source>
</evidence>
<evidence type="ECO:0000256" key="1">
    <source>
        <dbReference type="ARBA" id="ARBA00004413"/>
    </source>
</evidence>
<keyword evidence="2" id="KW-0813">Transport</keyword>
<dbReference type="SMART" id="SM00382">
    <property type="entry name" value="AAA"/>
    <property type="match status" value="1"/>
</dbReference>
<sequence length="331" mass="35768">MNNTKKYENNTELAIQATGLVKKFGDNFAVDGVDLEVRKGTVYGFLGPNGAGKTTTIRMLATLLQVDGGYAKIFGHDLVEEADKVRSKISLTGQFASVDEDLSGIENLILIGRLMGYSRRKARERGSELLQAFSLGDVAKTQVKKYSGGMRRRIDIAASIVVTPDILFLDEPTTGLDPRSRNQVWDIIRALVRNGTTVLLTTQYLDEADQLADRIAVIDKGRIIAEGTSGELKASVGSGTLHVRLLDADSRPQAQKLLAEILETPIELLSDPTALSALVSDNERVAKALGELASAGIKVTDFSLGQPSLDQVFLTLTGQSDTEDKTEEANS</sequence>
<evidence type="ECO:0000256" key="6">
    <source>
        <dbReference type="ARBA" id="ARBA00022967"/>
    </source>
</evidence>
<dbReference type="InterPro" id="IPR017871">
    <property type="entry name" value="ABC_transporter-like_CS"/>
</dbReference>
<dbReference type="InterPro" id="IPR027417">
    <property type="entry name" value="P-loop_NTPase"/>
</dbReference>
<keyword evidence="3" id="KW-1003">Cell membrane</keyword>
<dbReference type="InterPro" id="IPR003439">
    <property type="entry name" value="ABC_transporter-like_ATP-bd"/>
</dbReference>
<evidence type="ECO:0000259" key="9">
    <source>
        <dbReference type="PROSITE" id="PS50893"/>
    </source>
</evidence>
<evidence type="ECO:0000256" key="5">
    <source>
        <dbReference type="ARBA" id="ARBA00022840"/>
    </source>
</evidence>
<organism evidence="10 11">
    <name type="scientific">Salipaludibacillus neizhouensis</name>
    <dbReference type="NCBI Taxonomy" id="885475"/>
    <lineage>
        <taxon>Bacteria</taxon>
        <taxon>Bacillati</taxon>
        <taxon>Bacillota</taxon>
        <taxon>Bacilli</taxon>
        <taxon>Bacillales</taxon>
        <taxon>Bacillaceae</taxon>
    </lineage>
</organism>
<protein>
    <submittedName>
        <fullName evidence="10">Daunorubicin/doxorubicin resistance ABC transporter ATP-binding protein DrrA</fullName>
    </submittedName>
</protein>
<dbReference type="RefSeq" id="WP_110935850.1">
    <property type="nucleotide sequence ID" value="NZ_KZ614146.1"/>
</dbReference>
<dbReference type="FunFam" id="3.40.50.300:FF:000589">
    <property type="entry name" value="ABC transporter, ATP-binding subunit"/>
    <property type="match status" value="1"/>
</dbReference>
<dbReference type="InterPro" id="IPR003593">
    <property type="entry name" value="AAA+_ATPase"/>
</dbReference>
<dbReference type="GO" id="GO:0043215">
    <property type="term" value="P:daunorubicin transport"/>
    <property type="evidence" value="ECO:0007669"/>
    <property type="project" value="InterPro"/>
</dbReference>
<dbReference type="Pfam" id="PF00005">
    <property type="entry name" value="ABC_tran"/>
    <property type="match status" value="1"/>
</dbReference>
<comment type="caution">
    <text evidence="10">The sequence shown here is derived from an EMBL/GenBank/DDBJ whole genome shotgun (WGS) entry which is preliminary data.</text>
</comment>
<name>A0A3A9K882_9BACI</name>
<dbReference type="PROSITE" id="PS50893">
    <property type="entry name" value="ABC_TRANSPORTER_2"/>
    <property type="match status" value="1"/>
</dbReference>
<dbReference type="InterPro" id="IPR050763">
    <property type="entry name" value="ABC_transporter_ATP-binding"/>
</dbReference>
<dbReference type="GO" id="GO:0005886">
    <property type="term" value="C:plasma membrane"/>
    <property type="evidence" value="ECO:0007669"/>
    <property type="project" value="UniProtKB-SubCell"/>
</dbReference>
<keyword evidence="5 10" id="KW-0067">ATP-binding</keyword>
<keyword evidence="11" id="KW-1185">Reference proteome</keyword>
<feature type="domain" description="ABC transporter" evidence="9">
    <location>
        <begin position="15"/>
        <end position="245"/>
    </location>
</feature>
<dbReference type="InterPro" id="IPR005894">
    <property type="entry name" value="DrrA"/>
</dbReference>
<keyword evidence="7" id="KW-0472">Membrane</keyword>
<reference evidence="10 11" key="1">
    <citation type="submission" date="2017-10" db="EMBL/GenBank/DDBJ databases">
        <title>Bacillus sp. nov., a halophilic bacterium isolated from a Keqin Lake.</title>
        <authorList>
            <person name="Wang H."/>
        </authorList>
    </citation>
    <scope>NUCLEOTIDE SEQUENCE [LARGE SCALE GENOMIC DNA]</scope>
    <source>
        <strain evidence="10 11">KCTC 13187</strain>
    </source>
</reference>
<evidence type="ECO:0000313" key="11">
    <source>
        <dbReference type="Proteomes" id="UP000281498"/>
    </source>
</evidence>
<evidence type="ECO:0000256" key="4">
    <source>
        <dbReference type="ARBA" id="ARBA00022741"/>
    </source>
</evidence>
<dbReference type="NCBIfam" id="TIGR01188">
    <property type="entry name" value="drrA"/>
    <property type="match status" value="1"/>
</dbReference>
<dbReference type="GO" id="GO:0016887">
    <property type="term" value="F:ATP hydrolysis activity"/>
    <property type="evidence" value="ECO:0007669"/>
    <property type="project" value="InterPro"/>
</dbReference>
<dbReference type="GO" id="GO:1900753">
    <property type="term" value="P:doxorubicin transport"/>
    <property type="evidence" value="ECO:0007669"/>
    <property type="project" value="InterPro"/>
</dbReference>
<proteinExistence type="inferred from homology"/>
<evidence type="ECO:0000256" key="8">
    <source>
        <dbReference type="ARBA" id="ARBA00049985"/>
    </source>
</evidence>
<dbReference type="EMBL" id="PDOE01000006">
    <property type="protein sequence ID" value="RKL66571.1"/>
    <property type="molecule type" value="Genomic_DNA"/>
</dbReference>
<keyword evidence="4" id="KW-0547">Nucleotide-binding</keyword>
<dbReference type="OrthoDB" id="9804819at2"/>
<evidence type="ECO:0000256" key="7">
    <source>
        <dbReference type="ARBA" id="ARBA00023136"/>
    </source>
</evidence>
<comment type="subcellular location">
    <subcellularLocation>
        <location evidence="1">Cell membrane</location>
        <topology evidence="1">Peripheral membrane protein</topology>
        <orientation evidence="1">Cytoplasmic side</orientation>
    </subcellularLocation>
</comment>
<evidence type="ECO:0000256" key="2">
    <source>
        <dbReference type="ARBA" id="ARBA00022448"/>
    </source>
</evidence>
<dbReference type="PANTHER" id="PTHR42711">
    <property type="entry name" value="ABC TRANSPORTER ATP-BINDING PROTEIN"/>
    <property type="match status" value="1"/>
</dbReference>
<keyword evidence="6" id="KW-1278">Translocase</keyword>
<gene>
    <name evidence="10" type="ORF">CR203_14890</name>
</gene>